<evidence type="ECO:0000313" key="4">
    <source>
        <dbReference type="EMBL" id="GBG33150.1"/>
    </source>
</evidence>
<evidence type="ECO:0000256" key="1">
    <source>
        <dbReference type="SAM" id="Coils"/>
    </source>
</evidence>
<dbReference type="EMBL" id="BEYU01000145">
    <property type="protein sequence ID" value="GBG33150.1"/>
    <property type="molecule type" value="Genomic_DNA"/>
</dbReference>
<dbReference type="GO" id="GO:0008289">
    <property type="term" value="F:lipid binding"/>
    <property type="evidence" value="ECO:0007669"/>
    <property type="project" value="InterPro"/>
</dbReference>
<gene>
    <name evidence="4" type="ORF">FCC1311_093742</name>
</gene>
<proteinExistence type="predicted"/>
<feature type="coiled-coil region" evidence="1">
    <location>
        <begin position="7"/>
        <end position="37"/>
    </location>
</feature>
<organism evidence="4 5">
    <name type="scientific">Hondaea fermentalgiana</name>
    <dbReference type="NCBI Taxonomy" id="2315210"/>
    <lineage>
        <taxon>Eukaryota</taxon>
        <taxon>Sar</taxon>
        <taxon>Stramenopiles</taxon>
        <taxon>Bigyra</taxon>
        <taxon>Labyrinthulomycetes</taxon>
        <taxon>Thraustochytrida</taxon>
        <taxon>Thraustochytriidae</taxon>
        <taxon>Hondaea</taxon>
    </lineage>
</organism>
<dbReference type="PROSITE" id="PS50848">
    <property type="entry name" value="START"/>
    <property type="match status" value="1"/>
</dbReference>
<dbReference type="SUPFAM" id="SSF55961">
    <property type="entry name" value="Bet v1-like"/>
    <property type="match status" value="1"/>
</dbReference>
<name>A0A2R5GQM4_9STRA</name>
<dbReference type="Pfam" id="PF01852">
    <property type="entry name" value="START"/>
    <property type="match status" value="1"/>
</dbReference>
<keyword evidence="5" id="KW-1185">Reference proteome</keyword>
<evidence type="ECO:0000313" key="5">
    <source>
        <dbReference type="Proteomes" id="UP000241890"/>
    </source>
</evidence>
<feature type="compositionally biased region" description="Acidic residues" evidence="2">
    <location>
        <begin position="368"/>
        <end position="385"/>
    </location>
</feature>
<protein>
    <submittedName>
        <fullName evidence="4">START domain containing protein</fullName>
    </submittedName>
</protein>
<evidence type="ECO:0000259" key="3">
    <source>
        <dbReference type="PROSITE" id="PS50848"/>
    </source>
</evidence>
<comment type="caution">
    <text evidence="4">The sequence shown here is derived from an EMBL/GenBank/DDBJ whole genome shotgun (WGS) entry which is preliminary data.</text>
</comment>
<dbReference type="Gene3D" id="3.30.530.20">
    <property type="match status" value="1"/>
</dbReference>
<accession>A0A2R5GQM4</accession>
<keyword evidence="1" id="KW-0175">Coiled coil</keyword>
<feature type="region of interest" description="Disordered" evidence="2">
    <location>
        <begin position="360"/>
        <end position="385"/>
    </location>
</feature>
<feature type="domain" description="START" evidence="3">
    <location>
        <begin position="120"/>
        <end position="289"/>
    </location>
</feature>
<dbReference type="AlphaFoldDB" id="A0A2R5GQM4"/>
<feature type="coiled-coil region" evidence="1">
    <location>
        <begin position="325"/>
        <end position="352"/>
    </location>
</feature>
<reference evidence="4 5" key="1">
    <citation type="submission" date="2017-12" db="EMBL/GenBank/DDBJ databases">
        <title>Sequencing, de novo assembly and annotation of complete genome of a new Thraustochytrid species, strain FCC1311.</title>
        <authorList>
            <person name="Sedici K."/>
            <person name="Godart F."/>
            <person name="Aiese Cigliano R."/>
            <person name="Sanseverino W."/>
            <person name="Barakat M."/>
            <person name="Ortet P."/>
            <person name="Marechal E."/>
            <person name="Cagnac O."/>
            <person name="Amato A."/>
        </authorList>
    </citation>
    <scope>NUCLEOTIDE SEQUENCE [LARGE SCALE GENOMIC DNA]</scope>
</reference>
<sequence>MATVADAEALEERRKSLVEAKRNLELAQEEAAKFANIFAREGYDKIKAAAQQAQLVSSRRWYNFWEKASRVPSTLTLSDGSKLDWTEVLNDALAEVRAAVEAPESDFEKPSSKSGATVAWSKTRVERGIPLVRIEKEVSADPRAILLSQIRAAHAGNADPSVLYMREHYTYRGGQSSIMHVVKRFGSTVVSNRDFTVFQTWAEADDGTITFAVKSVDETLAKKIVPGAVRGQRLLFGMQIRPAKVTKTSFFGATSETDGAKVVAVSHALLGGYLPVFLQKQYVVSEILSILSTLDGAKPLPDTTELIERFIENPDSDDEEGDAAAAAAVQAEAEVEAEVEAAEKLGINVEEEIGDLASLRSAHRDNAEPEAELEIDEESDAGTRD</sequence>
<dbReference type="InParanoid" id="A0A2R5GQM4"/>
<dbReference type="InterPro" id="IPR002913">
    <property type="entry name" value="START_lipid-bd_dom"/>
</dbReference>
<dbReference type="InterPro" id="IPR023393">
    <property type="entry name" value="START-like_dom_sf"/>
</dbReference>
<dbReference type="Proteomes" id="UP000241890">
    <property type="component" value="Unassembled WGS sequence"/>
</dbReference>
<evidence type="ECO:0000256" key="2">
    <source>
        <dbReference type="SAM" id="MobiDB-lite"/>
    </source>
</evidence>